<feature type="domain" description="Reverse transcriptase Ty1/copia-type" evidence="2">
    <location>
        <begin position="147"/>
        <end position="340"/>
    </location>
</feature>
<accession>A0AA88QMI6</accession>
<feature type="region of interest" description="Disordered" evidence="1">
    <location>
        <begin position="76"/>
        <end position="131"/>
    </location>
</feature>
<dbReference type="SUPFAM" id="SSF56672">
    <property type="entry name" value="DNA/RNA polymerases"/>
    <property type="match status" value="1"/>
</dbReference>
<evidence type="ECO:0000313" key="3">
    <source>
        <dbReference type="EMBL" id="KAK2973489.1"/>
    </source>
</evidence>
<dbReference type="InterPro" id="IPR013103">
    <property type="entry name" value="RVT_2"/>
</dbReference>
<dbReference type="AlphaFoldDB" id="A0AA88QMI6"/>
<evidence type="ECO:0000256" key="1">
    <source>
        <dbReference type="SAM" id="MobiDB-lite"/>
    </source>
</evidence>
<reference evidence="3" key="1">
    <citation type="submission" date="2022-12" db="EMBL/GenBank/DDBJ databases">
        <title>Draft genome assemblies for two species of Escallonia (Escalloniales).</title>
        <authorList>
            <person name="Chanderbali A."/>
            <person name="Dervinis C."/>
            <person name="Anghel I."/>
            <person name="Soltis D."/>
            <person name="Soltis P."/>
            <person name="Zapata F."/>
        </authorList>
    </citation>
    <scope>NUCLEOTIDE SEQUENCE</scope>
    <source>
        <strain evidence="3">UCBG92.1500</strain>
        <tissue evidence="3">Leaf</tissue>
    </source>
</reference>
<name>A0AA88QMI6_9ASTE</name>
<dbReference type="InterPro" id="IPR043502">
    <property type="entry name" value="DNA/RNA_pol_sf"/>
</dbReference>
<dbReference type="Pfam" id="PF07727">
    <property type="entry name" value="RVT_2"/>
    <property type="match status" value="1"/>
</dbReference>
<evidence type="ECO:0000259" key="2">
    <source>
        <dbReference type="Pfam" id="PF07727"/>
    </source>
</evidence>
<comment type="caution">
    <text evidence="3">The sequence shown here is derived from an EMBL/GenBank/DDBJ whole genome shotgun (WGS) entry which is preliminary data.</text>
</comment>
<gene>
    <name evidence="3" type="ORF">RJ640_009987</name>
</gene>
<keyword evidence="4" id="KW-1185">Reference proteome</keyword>
<feature type="compositionally biased region" description="Polar residues" evidence="1">
    <location>
        <begin position="117"/>
        <end position="131"/>
    </location>
</feature>
<dbReference type="EMBL" id="JAVXUO010002413">
    <property type="protein sequence ID" value="KAK2973489.1"/>
    <property type="molecule type" value="Genomic_DNA"/>
</dbReference>
<protein>
    <recommendedName>
        <fullName evidence="2">Reverse transcriptase Ty1/copia-type domain-containing protein</fullName>
    </recommendedName>
</protein>
<dbReference type="Pfam" id="PF14223">
    <property type="entry name" value="Retrotran_gag_2"/>
    <property type="match status" value="1"/>
</dbReference>
<sequence length="392" mass="45885">MKRNGEDVQDVRVIEKILHSLDHKFEHVVVAIKESKDLNTMKINELSRSLCSHEERMNKNKHEEVEHVLQTKLSLQDKGETQVHCGKPQRGLGQEDHESEAPFEPITPPSSPPHLNQLFSSEASSSGRPQTMRSLQELYDETEVLDIVFKAKKKAKGKVERHKAKPIAKGYIVKGKESIRRTYRLETIRLLISLAAHKNWKIYQLDVKSAFLNGFLKEEVYIEQPNGYVVKGKEYKVLKLKKALYGLKQTSRAWNNRIDRYFKHNGFVRCPQEYALYAKEHENVDVLFVCLYADDLIFTSDNPGMFDEFKDEMAPEFGMTDMGLMSYYLGLSKYTRYHFIRECMAKNEVQLKFVKSFDQNADKFTKPLKYDIFHKMRNLLRVVKKVKFKEEY</sequence>
<evidence type="ECO:0000313" key="4">
    <source>
        <dbReference type="Proteomes" id="UP001187471"/>
    </source>
</evidence>
<dbReference type="Proteomes" id="UP001187471">
    <property type="component" value="Unassembled WGS sequence"/>
</dbReference>
<organism evidence="3 4">
    <name type="scientific">Escallonia rubra</name>
    <dbReference type="NCBI Taxonomy" id="112253"/>
    <lineage>
        <taxon>Eukaryota</taxon>
        <taxon>Viridiplantae</taxon>
        <taxon>Streptophyta</taxon>
        <taxon>Embryophyta</taxon>
        <taxon>Tracheophyta</taxon>
        <taxon>Spermatophyta</taxon>
        <taxon>Magnoliopsida</taxon>
        <taxon>eudicotyledons</taxon>
        <taxon>Gunneridae</taxon>
        <taxon>Pentapetalae</taxon>
        <taxon>asterids</taxon>
        <taxon>campanulids</taxon>
        <taxon>Escalloniales</taxon>
        <taxon>Escalloniaceae</taxon>
        <taxon>Escallonia</taxon>
    </lineage>
</organism>
<proteinExistence type="predicted"/>